<name>A0A9P5LEG2_9HYPO</name>
<proteinExistence type="predicted"/>
<keyword evidence="2" id="KW-1185">Reference proteome</keyword>
<dbReference type="OrthoDB" id="4364812at2759"/>
<accession>A0A9P5LEG2</accession>
<evidence type="ECO:0000313" key="2">
    <source>
        <dbReference type="Proteomes" id="UP000722485"/>
    </source>
</evidence>
<comment type="caution">
    <text evidence="1">The sequence shown here is derived from an EMBL/GenBank/DDBJ whole genome shotgun (WGS) entry which is preliminary data.</text>
</comment>
<dbReference type="EMBL" id="JAANBB010000227">
    <property type="protein sequence ID" value="KAF7546068.1"/>
    <property type="molecule type" value="Genomic_DNA"/>
</dbReference>
<evidence type="ECO:0000313" key="1">
    <source>
        <dbReference type="EMBL" id="KAF7546068.1"/>
    </source>
</evidence>
<sequence length="269" mass="31224">MAYLLEHAEYGHIPFDLFALEKWEYAQPTENDQGQWNILVKDYLSHPLEQQNIARVLQPHQTIQERNVSALIEFGYTTPLWLRVCYDPDLEDQYNRFLDNCDIEDFFNMEDEQDDMTLDDALLYDAGPSYDRDAILNTMVTRIPSLFDKPRSFHMDPESEVDGEKSALEFAEERAHTFLFVADAEAIKEHMLKIMWLDCYGNCVWNNKIEPCEVAGMCAMFLGGFTLTEAVHGYCQYGNPEGYGKRYSEDLPLITQTRLRLELANKPTS</sequence>
<organism evidence="1 2">
    <name type="scientific">Cylindrodendrum hubeiense</name>
    <dbReference type="NCBI Taxonomy" id="595255"/>
    <lineage>
        <taxon>Eukaryota</taxon>
        <taxon>Fungi</taxon>
        <taxon>Dikarya</taxon>
        <taxon>Ascomycota</taxon>
        <taxon>Pezizomycotina</taxon>
        <taxon>Sordariomycetes</taxon>
        <taxon>Hypocreomycetidae</taxon>
        <taxon>Hypocreales</taxon>
        <taxon>Nectriaceae</taxon>
        <taxon>Cylindrodendrum</taxon>
    </lineage>
</organism>
<dbReference type="Proteomes" id="UP000722485">
    <property type="component" value="Unassembled WGS sequence"/>
</dbReference>
<gene>
    <name evidence="1" type="ORF">G7Z17_g8690</name>
</gene>
<reference evidence="1" key="1">
    <citation type="submission" date="2020-03" db="EMBL/GenBank/DDBJ databases">
        <title>Draft Genome Sequence of Cylindrodendrum hubeiense.</title>
        <authorList>
            <person name="Buettner E."/>
            <person name="Kellner H."/>
        </authorList>
    </citation>
    <scope>NUCLEOTIDE SEQUENCE</scope>
    <source>
        <strain evidence="1">IHI 201604</strain>
    </source>
</reference>
<dbReference type="AlphaFoldDB" id="A0A9P5LEG2"/>
<protein>
    <submittedName>
        <fullName evidence="1">Uncharacterized protein</fullName>
    </submittedName>
</protein>